<name>A0A5Q3Q3Z6_9PSEU</name>
<evidence type="ECO:0000256" key="1">
    <source>
        <dbReference type="ARBA" id="ARBA00023002"/>
    </source>
</evidence>
<dbReference type="EMBL" id="CP045929">
    <property type="protein sequence ID" value="QGK68226.1"/>
    <property type="molecule type" value="Genomic_DNA"/>
</dbReference>
<sequence>MEQRRLGDSGLVVSAVGLGCNNLGRPGTGTETLEGAQATVGIALDSGITLFDVADAYGSPRGRSEELLGHALGRRRDEAVIATKFGTDMQDSGPGYTARGSRLYIRRAVEASLHRLGTDRIDLYQLHRPDPGTPIAETLGALDDLVREGKIRYAGLSNLAGWQLADAAWTARSGGLTTPVSAQNHYSLLARDTEREVVPACERFGIGLLPYFPLANGLLTGKYEKGRKAPHGSRLAERSRMLDEAPWNRIEQLRSFADTREVPMTTVAVGWLLSSRVVGSVICGATTPEQILGNVAAGRWRPTDGDRAEIDSICPPYRN</sequence>
<dbReference type="AlphaFoldDB" id="A0A5Q3Q3Z6"/>
<dbReference type="PANTHER" id="PTHR43364:SF4">
    <property type="entry name" value="NAD(P)-LINKED OXIDOREDUCTASE SUPERFAMILY PROTEIN"/>
    <property type="match status" value="1"/>
</dbReference>
<evidence type="ECO:0000259" key="2">
    <source>
        <dbReference type="Pfam" id="PF00248"/>
    </source>
</evidence>
<dbReference type="SUPFAM" id="SSF51430">
    <property type="entry name" value="NAD(P)-linked oxidoreductase"/>
    <property type="match status" value="1"/>
</dbReference>
<dbReference type="InterPro" id="IPR023210">
    <property type="entry name" value="NADP_OxRdtase_dom"/>
</dbReference>
<evidence type="ECO:0000313" key="3">
    <source>
        <dbReference type="EMBL" id="QGK68226.1"/>
    </source>
</evidence>
<protein>
    <submittedName>
        <fullName evidence="3">Aldo/keto reductase</fullName>
    </submittedName>
</protein>
<dbReference type="FunFam" id="3.20.20.100:FF:000004">
    <property type="entry name" value="Oxidoreductase, aldo/keto reductase"/>
    <property type="match status" value="1"/>
</dbReference>
<feature type="domain" description="NADP-dependent oxidoreductase" evidence="2">
    <location>
        <begin position="16"/>
        <end position="313"/>
    </location>
</feature>
<keyword evidence="1" id="KW-0560">Oxidoreductase</keyword>
<dbReference type="Gene3D" id="3.20.20.100">
    <property type="entry name" value="NADP-dependent oxidoreductase domain"/>
    <property type="match status" value="1"/>
</dbReference>
<dbReference type="InterPro" id="IPR036812">
    <property type="entry name" value="NAD(P)_OxRdtase_dom_sf"/>
</dbReference>
<proteinExistence type="predicted"/>
<dbReference type="Proteomes" id="UP000371041">
    <property type="component" value="Chromosome"/>
</dbReference>
<dbReference type="KEGG" id="sace:GIY23_00320"/>
<dbReference type="GO" id="GO:0016491">
    <property type="term" value="F:oxidoreductase activity"/>
    <property type="evidence" value="ECO:0007669"/>
    <property type="project" value="UniProtKB-KW"/>
</dbReference>
<dbReference type="RefSeq" id="WP_154074835.1">
    <property type="nucleotide sequence ID" value="NZ_CP045929.1"/>
</dbReference>
<accession>A0A5Q3Q3Z6</accession>
<dbReference type="Pfam" id="PF00248">
    <property type="entry name" value="Aldo_ket_red"/>
    <property type="match status" value="1"/>
</dbReference>
<reference evidence="4" key="1">
    <citation type="submission" date="2019-11" db="EMBL/GenBank/DDBJ databases">
        <title>The complete genome sequence of Saccharopolyspora sp. E2A.</title>
        <authorList>
            <person name="Zhang G."/>
        </authorList>
    </citation>
    <scope>NUCLEOTIDE SEQUENCE [LARGE SCALE GENOMIC DNA]</scope>
    <source>
        <strain evidence="4">E2A</strain>
    </source>
</reference>
<evidence type="ECO:0000313" key="4">
    <source>
        <dbReference type="Proteomes" id="UP000371041"/>
    </source>
</evidence>
<dbReference type="GO" id="GO:0005829">
    <property type="term" value="C:cytosol"/>
    <property type="evidence" value="ECO:0007669"/>
    <property type="project" value="TreeGrafter"/>
</dbReference>
<dbReference type="InterPro" id="IPR050523">
    <property type="entry name" value="AKR_Detox_Biosynth"/>
</dbReference>
<dbReference type="PANTHER" id="PTHR43364">
    <property type="entry name" value="NADH-SPECIFIC METHYLGLYOXAL REDUCTASE-RELATED"/>
    <property type="match status" value="1"/>
</dbReference>
<organism evidence="3 4">
    <name type="scientific">Allosaccharopolyspora coralli</name>
    <dbReference type="NCBI Taxonomy" id="2665642"/>
    <lineage>
        <taxon>Bacteria</taxon>
        <taxon>Bacillati</taxon>
        <taxon>Actinomycetota</taxon>
        <taxon>Actinomycetes</taxon>
        <taxon>Pseudonocardiales</taxon>
        <taxon>Pseudonocardiaceae</taxon>
        <taxon>Allosaccharopolyspora</taxon>
    </lineage>
</organism>
<gene>
    <name evidence="3" type="ORF">GIY23_00320</name>
</gene>
<keyword evidence="4" id="KW-1185">Reference proteome</keyword>
<dbReference type="PROSITE" id="PS51257">
    <property type="entry name" value="PROKAR_LIPOPROTEIN"/>
    <property type="match status" value="1"/>
</dbReference>